<accession>A0A5J6WW50</accession>
<proteinExistence type="predicted"/>
<dbReference type="AlphaFoldDB" id="A0A5J6WW50"/>
<dbReference type="CDD" id="cd00085">
    <property type="entry name" value="HNHc"/>
    <property type="match status" value="1"/>
</dbReference>
<protein>
    <recommendedName>
        <fullName evidence="1">HNH nuclease domain-containing protein</fullName>
    </recommendedName>
</protein>
<dbReference type="RefSeq" id="WP_193000955.1">
    <property type="nucleotide sequence ID" value="NZ_CP040449.1"/>
</dbReference>
<dbReference type="Proteomes" id="UP000594034">
    <property type="component" value="Chromosome"/>
</dbReference>
<evidence type="ECO:0000313" key="2">
    <source>
        <dbReference type="EMBL" id="QFI55172.1"/>
    </source>
</evidence>
<keyword evidence="3" id="KW-1185">Reference proteome</keyword>
<feature type="domain" description="HNH nuclease" evidence="1">
    <location>
        <begin position="150"/>
        <end position="198"/>
    </location>
</feature>
<dbReference type="KEGG" id="asim:FE240_11055"/>
<evidence type="ECO:0000313" key="3">
    <source>
        <dbReference type="Proteomes" id="UP000594034"/>
    </source>
</evidence>
<organism evidence="2 3">
    <name type="scientific">Aeromonas simiae</name>
    <dbReference type="NCBI Taxonomy" id="218936"/>
    <lineage>
        <taxon>Bacteria</taxon>
        <taxon>Pseudomonadati</taxon>
        <taxon>Pseudomonadota</taxon>
        <taxon>Gammaproteobacteria</taxon>
        <taxon>Aeromonadales</taxon>
        <taxon>Aeromonadaceae</taxon>
        <taxon>Aeromonas</taxon>
    </lineage>
</organism>
<gene>
    <name evidence="2" type="ORF">FE240_11055</name>
</gene>
<reference evidence="2 3" key="1">
    <citation type="submission" date="2019-05" db="EMBL/GenBank/DDBJ databases">
        <title>OXA-830, a novel chromosomally encoded expanded-spectrum class D beta-lactamase in Aeromonas simiae.</title>
        <authorList>
            <person name="Zhou W."/>
            <person name="Chen Q."/>
        </authorList>
    </citation>
    <scope>NUCLEOTIDE SEQUENCE [LARGE SCALE GENOMIC DNA]</scope>
    <source>
        <strain evidence="2 3">A6</strain>
    </source>
</reference>
<dbReference type="Pfam" id="PF13391">
    <property type="entry name" value="HNH_2"/>
    <property type="match status" value="1"/>
</dbReference>
<name>A0A5J6WW50_9GAMM</name>
<dbReference type="EMBL" id="CP040449">
    <property type="protein sequence ID" value="QFI55172.1"/>
    <property type="molecule type" value="Genomic_DNA"/>
</dbReference>
<evidence type="ECO:0000259" key="1">
    <source>
        <dbReference type="Pfam" id="PF13391"/>
    </source>
</evidence>
<sequence>MISHGISIPWMFSTEWIRLDFQNPFDTHVKQTLDVDHSTGELRVFNVDPHWDIEGTRAELTLSYFEANNPSFAGKEYLEFWGESLIEIDLKKQSGRATWKGEHSKKWDGSVEWTRIEQDLIEVKKRETVSRIKREQQRLRNALLALDRKCAITGEELPEVIDAAHIISAADGGKEVLENAILLRADLHRLLDSKQFHITAKGTIVPNPSLPSSYLKLLANKQLPTEVHLRVRNALLQIP</sequence>
<dbReference type="InterPro" id="IPR003615">
    <property type="entry name" value="HNH_nuc"/>
</dbReference>